<gene>
    <name evidence="1" type="ORF">F53441_2712</name>
</gene>
<sequence>MQRHRFKILISGFYADFEKAIEKHKKGQRNDIVGKPNPTTLLNAYCNNREVKKFVDNIVLLCTRPTFIPALKKHISGNTPSGRGPLDICPEAFILSHAVQILLFAPQDWDPKRVYSRNQGKYPHRFPSPSTVGGGTGSKIDNRFSMEDLHRAILLFYYLVARRNGNGAWIECTPTTQFNHEVPDPKVDSILSISTLLVKATTTTSPTRTISIRFRPVGETLMPPLSAIEFKRELGFLKERHDHPNFDSTFASLQPGRSDIKSFILEQIRDSTNSLVDQVFHAIVIEEFNFYWYGPISVHNMPMVWELSTKLDKQGYLTPEEHRKANLVSFDWRNFKLLDSKMPQFFGSRLQNPQNKDVASIEAAFYRAYADENCGLALFHNQTQVEPPGR</sequence>
<protein>
    <submittedName>
        <fullName evidence="1">Uncharacterized protein</fullName>
    </submittedName>
</protein>
<dbReference type="AlphaFoldDB" id="A0A8H4KR75"/>
<evidence type="ECO:0000313" key="2">
    <source>
        <dbReference type="Proteomes" id="UP000605986"/>
    </source>
</evidence>
<proteinExistence type="predicted"/>
<dbReference type="OrthoDB" id="5097318at2759"/>
<dbReference type="Proteomes" id="UP000605986">
    <property type="component" value="Unassembled WGS sequence"/>
</dbReference>
<reference evidence="1" key="1">
    <citation type="submission" date="2020-01" db="EMBL/GenBank/DDBJ databases">
        <title>Identification and distribution of gene clusters putatively required for synthesis of sphingolipid metabolism inhibitors in phylogenetically diverse species of the filamentous fungus Fusarium.</title>
        <authorList>
            <person name="Kim H.-S."/>
            <person name="Busman M."/>
            <person name="Brown D.W."/>
            <person name="Divon H."/>
            <person name="Uhlig S."/>
            <person name="Proctor R.H."/>
        </authorList>
    </citation>
    <scope>NUCLEOTIDE SEQUENCE</scope>
    <source>
        <strain evidence="1">NRRL 53441</strain>
    </source>
</reference>
<evidence type="ECO:0000313" key="1">
    <source>
        <dbReference type="EMBL" id="KAF4454842.1"/>
    </source>
</evidence>
<organism evidence="1 2">
    <name type="scientific">Fusarium austroafricanum</name>
    <dbReference type="NCBI Taxonomy" id="2364996"/>
    <lineage>
        <taxon>Eukaryota</taxon>
        <taxon>Fungi</taxon>
        <taxon>Dikarya</taxon>
        <taxon>Ascomycota</taxon>
        <taxon>Pezizomycotina</taxon>
        <taxon>Sordariomycetes</taxon>
        <taxon>Hypocreomycetidae</taxon>
        <taxon>Hypocreales</taxon>
        <taxon>Nectriaceae</taxon>
        <taxon>Fusarium</taxon>
        <taxon>Fusarium concolor species complex</taxon>
    </lineage>
</organism>
<accession>A0A8H4KR75</accession>
<dbReference type="EMBL" id="JAADJG010000115">
    <property type="protein sequence ID" value="KAF4454842.1"/>
    <property type="molecule type" value="Genomic_DNA"/>
</dbReference>
<name>A0A8H4KR75_9HYPO</name>
<keyword evidence="2" id="KW-1185">Reference proteome</keyword>
<comment type="caution">
    <text evidence="1">The sequence shown here is derived from an EMBL/GenBank/DDBJ whole genome shotgun (WGS) entry which is preliminary data.</text>
</comment>